<dbReference type="GO" id="GO:0008410">
    <property type="term" value="F:CoA-transferase activity"/>
    <property type="evidence" value="ECO:0007669"/>
    <property type="project" value="TreeGrafter"/>
</dbReference>
<dbReference type="SUPFAM" id="SSF89796">
    <property type="entry name" value="CoA-transferase family III (CaiB/BaiF)"/>
    <property type="match status" value="1"/>
</dbReference>
<keyword evidence="1" id="KW-0808">Transferase</keyword>
<dbReference type="PANTHER" id="PTHR48207:SF4">
    <property type="entry name" value="BLL6097 PROTEIN"/>
    <property type="match status" value="1"/>
</dbReference>
<dbReference type="AlphaFoldDB" id="A0A484Q2B5"/>
<dbReference type="InterPro" id="IPR050483">
    <property type="entry name" value="CoA-transferase_III_domain"/>
</dbReference>
<dbReference type="InterPro" id="IPR044855">
    <property type="entry name" value="CoA-Trfase_III_dom3_sf"/>
</dbReference>
<dbReference type="EMBL" id="CAADIF010000005">
    <property type="protein sequence ID" value="VFR60811.1"/>
    <property type="molecule type" value="Genomic_DNA"/>
</dbReference>
<dbReference type="InterPro" id="IPR023606">
    <property type="entry name" value="CoA-Trfase_III_dom_1_sf"/>
</dbReference>
<proteinExistence type="predicted"/>
<evidence type="ECO:0000313" key="2">
    <source>
        <dbReference type="EMBL" id="VFR31976.1"/>
    </source>
</evidence>
<dbReference type="InterPro" id="IPR003673">
    <property type="entry name" value="CoA-Trfase_fam_III"/>
</dbReference>
<dbReference type="Pfam" id="PF02515">
    <property type="entry name" value="CoA_transf_3"/>
    <property type="match status" value="1"/>
</dbReference>
<name>A0A484Q2B5_9ZZZZ</name>
<dbReference type="PANTHER" id="PTHR48207">
    <property type="entry name" value="SUCCINATE--HYDROXYMETHYLGLUTARATE COA-TRANSFERASE"/>
    <property type="match status" value="1"/>
</dbReference>
<gene>
    <name evidence="2" type="ORF">ANK1_4048</name>
    <name evidence="3" type="ORF">ANK2_4049</name>
</gene>
<dbReference type="Gene3D" id="3.40.50.10540">
    <property type="entry name" value="Crotonobetainyl-coa:carnitine coa-transferase, domain 1"/>
    <property type="match status" value="1"/>
</dbReference>
<dbReference type="Gene3D" id="3.30.1540.10">
    <property type="entry name" value="formyl-coa transferase, domain 3"/>
    <property type="match status" value="1"/>
</dbReference>
<accession>A0A484Q2B5</accession>
<dbReference type="EMBL" id="CAADIA010000006">
    <property type="protein sequence ID" value="VFR31976.1"/>
    <property type="molecule type" value="Genomic_DNA"/>
</dbReference>
<evidence type="ECO:0000313" key="3">
    <source>
        <dbReference type="EMBL" id="VFR60811.1"/>
    </source>
</evidence>
<sequence length="403" mass="44167">MVMGPLVGQILADLGADLIKVEPLAGDDARRAYPSREGMGALFANNNRNKRSIAIDLKHPDGQKVLRELISRSDVFLHNMRADAAERLGAGFAAATAVNPKLVYCAATGFGQAGRYRDRPAYDDVVQAAGGMAGLMQLAGGDAPRFAPTILADKVGALHAVYGILAALFARERGHTTPIQVEVPMFESLAAFLLNEHLAEATFETGGKVGYPRVLSPDRRPHRTADGWITVLPYTTEQWRRFLTEIGRSDVTELPWFSRPEQRSVHIDTLYGIASEALKGRDTETWIERLTALDIPCSRVAQLQDLLTDPHLQDIGFFAPGDAYPAHLRRVLPQPVKFGHIAAETDRPPPALGSHTREILAECGLEASKIDEMLQHNVVHQSSVADDRTDQGDNQFEHIARHA</sequence>
<protein>
    <submittedName>
        <fullName evidence="2">CAIB/BAIF family protein</fullName>
    </submittedName>
</protein>
<evidence type="ECO:0000256" key="1">
    <source>
        <dbReference type="ARBA" id="ARBA00022679"/>
    </source>
</evidence>
<reference evidence="2" key="1">
    <citation type="submission" date="2019-03" db="EMBL/GenBank/DDBJ databases">
        <authorList>
            <person name="Danneels B."/>
        </authorList>
    </citation>
    <scope>NUCLEOTIDE SEQUENCE</scope>
</reference>
<organism evidence="2">
    <name type="scientific">plant metagenome</name>
    <dbReference type="NCBI Taxonomy" id="1297885"/>
    <lineage>
        <taxon>unclassified sequences</taxon>
        <taxon>metagenomes</taxon>
        <taxon>organismal metagenomes</taxon>
    </lineage>
</organism>